<name>W3WVR6_PESFW</name>
<proteinExistence type="predicted"/>
<dbReference type="AlphaFoldDB" id="W3WVR6"/>
<dbReference type="HOGENOM" id="CLU_010194_8_2_1"/>
<dbReference type="EMBL" id="KI912116">
    <property type="protein sequence ID" value="ETS76941.1"/>
    <property type="molecule type" value="Genomic_DNA"/>
</dbReference>
<dbReference type="InParanoid" id="W3WVR6"/>
<evidence type="ECO:0000313" key="1">
    <source>
        <dbReference type="EMBL" id="ETS76941.1"/>
    </source>
</evidence>
<dbReference type="KEGG" id="pfy:PFICI_10815"/>
<dbReference type="SUPFAM" id="SSF51735">
    <property type="entry name" value="NAD(P)-binding Rossmann-fold domains"/>
    <property type="match status" value="1"/>
</dbReference>
<dbReference type="OrthoDB" id="1933717at2759"/>
<dbReference type="CDD" id="cd05233">
    <property type="entry name" value="SDR_c"/>
    <property type="match status" value="1"/>
</dbReference>
<dbReference type="Pfam" id="PF00106">
    <property type="entry name" value="adh_short"/>
    <property type="match status" value="1"/>
</dbReference>
<dbReference type="eggNOG" id="KOG1205">
    <property type="taxonomic scope" value="Eukaryota"/>
</dbReference>
<accession>W3WVR6</accession>
<sequence length="304" mass="32927">MSEPSFSEAELAKYFKSTTAVYHTKSYPFISPNRPGLSTRGKTAIITGAGKGGIGNSIALSLAKSGISALGLVGRTEATLLATKEVVEKISQDTRVFLYTVDLVDADGIASALQSFVDSTGSKIDILGANAGYMSDLNTVIGSDADDWWRGFEVNIRGNFNLLRAWVPHAQPGGVVVHTSTSAIHGPYMPNFSSYRGSKAGATKVFEIFRHEMAELGNGVRVVQFHPGLIRSTMSFKFAPSTAGFPWDDVELSGDFFNWLVSDEAKFLNGKLVMANWDAEEMLQKKDEIAGDADMYTMNLVGWV</sequence>
<dbReference type="RefSeq" id="XP_007837587.1">
    <property type="nucleotide sequence ID" value="XM_007839396.1"/>
</dbReference>
<reference evidence="2" key="1">
    <citation type="journal article" date="2015" name="BMC Genomics">
        <title>Genomic and transcriptomic analysis of the endophytic fungus Pestalotiopsis fici reveals its lifestyle and high potential for synthesis of natural products.</title>
        <authorList>
            <person name="Wang X."/>
            <person name="Zhang X."/>
            <person name="Liu L."/>
            <person name="Xiang M."/>
            <person name="Wang W."/>
            <person name="Sun X."/>
            <person name="Che Y."/>
            <person name="Guo L."/>
            <person name="Liu G."/>
            <person name="Guo L."/>
            <person name="Wang C."/>
            <person name="Yin W.B."/>
            <person name="Stadler M."/>
            <person name="Zhang X."/>
            <person name="Liu X."/>
        </authorList>
    </citation>
    <scope>NUCLEOTIDE SEQUENCE [LARGE SCALE GENOMIC DNA]</scope>
    <source>
        <strain evidence="2">W106-1 / CGMCC3.15140</strain>
    </source>
</reference>
<dbReference type="PANTHER" id="PTHR43975">
    <property type="entry name" value="ZGC:101858"/>
    <property type="match status" value="1"/>
</dbReference>
<protein>
    <recommendedName>
        <fullName evidence="3">NAD(P)-binding protein</fullName>
    </recommendedName>
</protein>
<dbReference type="OMA" id="VHANWDV"/>
<dbReference type="GeneID" id="19275828"/>
<gene>
    <name evidence="1" type="ORF">PFICI_10815</name>
</gene>
<dbReference type="PRINTS" id="PR00081">
    <property type="entry name" value="GDHRDH"/>
</dbReference>
<dbReference type="InterPro" id="IPR036291">
    <property type="entry name" value="NAD(P)-bd_dom_sf"/>
</dbReference>
<dbReference type="PANTHER" id="PTHR43975:SF2">
    <property type="entry name" value="EG:BACR7A4.14 PROTEIN-RELATED"/>
    <property type="match status" value="1"/>
</dbReference>
<keyword evidence="2" id="KW-1185">Reference proteome</keyword>
<organism evidence="1 2">
    <name type="scientific">Pestalotiopsis fici (strain W106-1 / CGMCC3.15140)</name>
    <dbReference type="NCBI Taxonomy" id="1229662"/>
    <lineage>
        <taxon>Eukaryota</taxon>
        <taxon>Fungi</taxon>
        <taxon>Dikarya</taxon>
        <taxon>Ascomycota</taxon>
        <taxon>Pezizomycotina</taxon>
        <taxon>Sordariomycetes</taxon>
        <taxon>Xylariomycetidae</taxon>
        <taxon>Amphisphaeriales</taxon>
        <taxon>Sporocadaceae</taxon>
        <taxon>Pestalotiopsis</taxon>
    </lineage>
</organism>
<evidence type="ECO:0008006" key="3">
    <source>
        <dbReference type="Google" id="ProtNLM"/>
    </source>
</evidence>
<dbReference type="Gene3D" id="3.40.50.720">
    <property type="entry name" value="NAD(P)-binding Rossmann-like Domain"/>
    <property type="match status" value="1"/>
</dbReference>
<dbReference type="InterPro" id="IPR002347">
    <property type="entry name" value="SDR_fam"/>
</dbReference>
<evidence type="ECO:0000313" key="2">
    <source>
        <dbReference type="Proteomes" id="UP000030651"/>
    </source>
</evidence>
<dbReference type="Proteomes" id="UP000030651">
    <property type="component" value="Unassembled WGS sequence"/>
</dbReference>